<dbReference type="InterPro" id="IPR036890">
    <property type="entry name" value="HATPase_C_sf"/>
</dbReference>
<comment type="caution">
    <text evidence="10">The sequence shown here is derived from an EMBL/GenBank/DDBJ whole genome shotgun (WGS) entry which is preliminary data.</text>
</comment>
<dbReference type="Pfam" id="PF08448">
    <property type="entry name" value="PAS_4"/>
    <property type="match status" value="1"/>
</dbReference>
<dbReference type="SUPFAM" id="SSF55874">
    <property type="entry name" value="ATPase domain of HSP90 chaperone/DNA topoisomerase II/histidine kinase"/>
    <property type="match status" value="1"/>
</dbReference>
<proteinExistence type="predicted"/>
<dbReference type="SUPFAM" id="SSF55785">
    <property type="entry name" value="PYP-like sensor domain (PAS domain)"/>
    <property type="match status" value="2"/>
</dbReference>
<dbReference type="InterPro" id="IPR013655">
    <property type="entry name" value="PAS_fold_3"/>
</dbReference>
<reference evidence="10 11" key="1">
    <citation type="submission" date="2023-08" db="EMBL/GenBank/DDBJ databases">
        <title>The draft genome sequence of Paracraurococcus sp. LOR1-02.</title>
        <authorList>
            <person name="Kingkaew E."/>
            <person name="Tanasupawat S."/>
        </authorList>
    </citation>
    <scope>NUCLEOTIDE SEQUENCE [LARGE SCALE GENOMIC DNA]</scope>
    <source>
        <strain evidence="10 11">LOR1-02</strain>
    </source>
</reference>
<dbReference type="RefSeq" id="WP_305105738.1">
    <property type="nucleotide sequence ID" value="NZ_JAUTWS010000022.1"/>
</dbReference>
<dbReference type="InterPro" id="IPR035965">
    <property type="entry name" value="PAS-like_dom_sf"/>
</dbReference>
<dbReference type="PANTHER" id="PTHR43065">
    <property type="entry name" value="SENSOR HISTIDINE KINASE"/>
    <property type="match status" value="1"/>
</dbReference>
<dbReference type="PROSITE" id="PS50112">
    <property type="entry name" value="PAS"/>
    <property type="match status" value="1"/>
</dbReference>
<evidence type="ECO:0000256" key="2">
    <source>
        <dbReference type="ARBA" id="ARBA00012438"/>
    </source>
</evidence>
<dbReference type="SMART" id="SM00388">
    <property type="entry name" value="HisKA"/>
    <property type="match status" value="1"/>
</dbReference>
<dbReference type="InterPro" id="IPR003594">
    <property type="entry name" value="HATPase_dom"/>
</dbReference>
<protein>
    <recommendedName>
        <fullName evidence="2">histidine kinase</fullName>
        <ecNumber evidence="2">2.7.13.3</ecNumber>
    </recommendedName>
</protein>
<dbReference type="SMART" id="SM00387">
    <property type="entry name" value="HATPase_c"/>
    <property type="match status" value="1"/>
</dbReference>
<dbReference type="SMART" id="SM00086">
    <property type="entry name" value="PAC"/>
    <property type="match status" value="2"/>
</dbReference>
<evidence type="ECO:0000256" key="3">
    <source>
        <dbReference type="ARBA" id="ARBA00022553"/>
    </source>
</evidence>
<feature type="domain" description="PAC" evidence="9">
    <location>
        <begin position="434"/>
        <end position="486"/>
    </location>
</feature>
<dbReference type="InterPro" id="IPR000014">
    <property type="entry name" value="PAS"/>
</dbReference>
<comment type="catalytic activity">
    <reaction evidence="1">
        <text>ATP + protein L-histidine = ADP + protein N-phospho-L-histidine.</text>
        <dbReference type="EC" id="2.7.13.3"/>
    </reaction>
</comment>
<dbReference type="InterPro" id="IPR003661">
    <property type="entry name" value="HisK_dim/P_dom"/>
</dbReference>
<keyword evidence="11" id="KW-1185">Reference proteome</keyword>
<dbReference type="SUPFAM" id="SSF47384">
    <property type="entry name" value="Homodimeric domain of signal transducing histidine kinase"/>
    <property type="match status" value="1"/>
</dbReference>
<evidence type="ECO:0000259" key="7">
    <source>
        <dbReference type="PROSITE" id="PS50110"/>
    </source>
</evidence>
<dbReference type="InterPro" id="IPR004358">
    <property type="entry name" value="Sig_transdc_His_kin-like_C"/>
</dbReference>
<name>A0ABT9E3Y8_9PROT</name>
<dbReference type="Gene3D" id="3.40.50.2300">
    <property type="match status" value="1"/>
</dbReference>
<dbReference type="InterPro" id="IPR011006">
    <property type="entry name" value="CheY-like_superfamily"/>
</dbReference>
<dbReference type="InterPro" id="IPR001789">
    <property type="entry name" value="Sig_transdc_resp-reg_receiver"/>
</dbReference>
<dbReference type="Pfam" id="PF00072">
    <property type="entry name" value="Response_reg"/>
    <property type="match status" value="1"/>
</dbReference>
<feature type="domain" description="PAS" evidence="8">
    <location>
        <begin position="487"/>
        <end position="558"/>
    </location>
</feature>
<dbReference type="InterPro" id="IPR005467">
    <property type="entry name" value="His_kinase_dom"/>
</dbReference>
<evidence type="ECO:0000256" key="5">
    <source>
        <dbReference type="SAM" id="Coils"/>
    </source>
</evidence>
<sequence length="1022" mass="107345">MAWHLFLLVLGALLPLLGFAGLATWRYAEAERGRTETAAANSAREIAAGLDIYLAEMIATARVLAGSEALMAGDLAAFHLRAVEAARLSRGVVSVRDASSRQLLNSAIAWGAALPDRSSLVAADAAAARTRGPVVSDGFAGLVDHSFQFAVVLPLSPREGPARFLSVSTSAAQVQQVLEGVVTLQPGVVSGVMDRAGNFLARSPEPERWIGRSAGLLRGPAARGPGSAAEGPDAAGVPDRLFTQRSPVSGWDAVVWVPGALLRAPMLAAARQTALLGAGALALALLVAWLGARRIGGAVAALTTAAAALERDGTVPPLATPVREANRVGKALAAAALERQGREADLRRSEARLREMAERVDLALAAGAIIGTWNWELPADHFTADERFARSFGLDPERCRAGLGIEEVVAGVHPDDIGRLREAIAEAIARGGSYSCQYRVRQWDGAYRWLEANGRVYLAADGTPRRFPGVLLDIEERRALAAERDRAAALLRAFADAVPGVVYAKDREGRMLVANRGTTALIGKPPEFYLGRTDLEFLDDKAQAEVVMANDRRVMESGTAEVIEEAVSRPDGTPAIWLSTKAPFRDAEGRVIGIIGASLDITLRKEAEAVLARGKEELERLVEDRTRDLREAQTRLAHAQRMEALGQLAGGIAHDFNNVLQAVSGAARLIEARPEDVGRVQRLAAMAAEAAARGSSITRRLLAFSRRADLRAEPIEASELLRGTAEVLSHTLGAGIAVRVGAPPGLPLLFADKGQLETVLINLATNARDAMAGRGRIDLAVEAAAVGAGDPAGPPGLLSGDYLRLSVTDTGTGMPPEVLARATEPFFTTKESGKGTGLGLAMARGFAEQSGGALEIRSAAGQGTTVSVWLPVLTEAPALPPPLPARERSGGRAHVLLVDDEAAVREVTAESLRDAGFTVTAVAGAAEALALLDDGEPLDLLVSDLSMPGMDGLALIREAQRRRPRLPAILLTGFATDAAEIAVGGALSGAFSLLRKPIEGQALAERLDALLEGARAEAPRFG</sequence>
<dbReference type="Gene3D" id="1.10.287.130">
    <property type="match status" value="1"/>
</dbReference>
<dbReference type="Gene3D" id="3.30.565.10">
    <property type="entry name" value="Histidine kinase-like ATPase, C-terminal domain"/>
    <property type="match status" value="1"/>
</dbReference>
<feature type="modified residue" description="4-aspartylphosphate" evidence="4">
    <location>
        <position position="944"/>
    </location>
</feature>
<dbReference type="InterPro" id="IPR000700">
    <property type="entry name" value="PAS-assoc_C"/>
</dbReference>
<evidence type="ECO:0000313" key="11">
    <source>
        <dbReference type="Proteomes" id="UP001243009"/>
    </source>
</evidence>
<gene>
    <name evidence="10" type="ORF">Q7A36_21180</name>
</gene>
<evidence type="ECO:0000313" key="10">
    <source>
        <dbReference type="EMBL" id="MDO9710878.1"/>
    </source>
</evidence>
<keyword evidence="5" id="KW-0175">Coiled coil</keyword>
<dbReference type="EMBL" id="JAUTWS010000022">
    <property type="protein sequence ID" value="MDO9710878.1"/>
    <property type="molecule type" value="Genomic_DNA"/>
</dbReference>
<dbReference type="Gene3D" id="3.30.450.20">
    <property type="entry name" value="PAS domain"/>
    <property type="match status" value="2"/>
</dbReference>
<dbReference type="InterPro" id="IPR001610">
    <property type="entry name" value="PAC"/>
</dbReference>
<feature type="domain" description="Response regulatory" evidence="7">
    <location>
        <begin position="894"/>
        <end position="1011"/>
    </location>
</feature>
<dbReference type="Pfam" id="PF08447">
    <property type="entry name" value="PAS_3"/>
    <property type="match status" value="1"/>
</dbReference>
<organism evidence="10 11">
    <name type="scientific">Paracraurococcus lichenis</name>
    <dbReference type="NCBI Taxonomy" id="3064888"/>
    <lineage>
        <taxon>Bacteria</taxon>
        <taxon>Pseudomonadati</taxon>
        <taxon>Pseudomonadota</taxon>
        <taxon>Alphaproteobacteria</taxon>
        <taxon>Acetobacterales</taxon>
        <taxon>Roseomonadaceae</taxon>
        <taxon>Paracraurococcus</taxon>
    </lineage>
</organism>
<dbReference type="SUPFAM" id="SSF52172">
    <property type="entry name" value="CheY-like"/>
    <property type="match status" value="1"/>
</dbReference>
<dbReference type="CDD" id="cd00130">
    <property type="entry name" value="PAS"/>
    <property type="match status" value="2"/>
</dbReference>
<keyword evidence="3 4" id="KW-0597">Phosphoprotein</keyword>
<dbReference type="SMART" id="SM00091">
    <property type="entry name" value="PAS"/>
    <property type="match status" value="1"/>
</dbReference>
<feature type="coiled-coil region" evidence="5">
    <location>
        <begin position="604"/>
        <end position="642"/>
    </location>
</feature>
<feature type="domain" description="PAC" evidence="9">
    <location>
        <begin position="561"/>
        <end position="613"/>
    </location>
</feature>
<dbReference type="SMART" id="SM00448">
    <property type="entry name" value="REC"/>
    <property type="match status" value="1"/>
</dbReference>
<evidence type="ECO:0000256" key="1">
    <source>
        <dbReference type="ARBA" id="ARBA00000085"/>
    </source>
</evidence>
<dbReference type="Proteomes" id="UP001243009">
    <property type="component" value="Unassembled WGS sequence"/>
</dbReference>
<dbReference type="Pfam" id="PF02518">
    <property type="entry name" value="HATPase_c"/>
    <property type="match status" value="1"/>
</dbReference>
<dbReference type="PRINTS" id="PR00344">
    <property type="entry name" value="BCTRLSENSOR"/>
</dbReference>
<evidence type="ECO:0000259" key="8">
    <source>
        <dbReference type="PROSITE" id="PS50112"/>
    </source>
</evidence>
<dbReference type="InterPro" id="IPR013656">
    <property type="entry name" value="PAS_4"/>
</dbReference>
<evidence type="ECO:0000259" key="9">
    <source>
        <dbReference type="PROSITE" id="PS50113"/>
    </source>
</evidence>
<accession>A0ABT9E3Y8</accession>
<dbReference type="EC" id="2.7.13.3" evidence="2"/>
<dbReference type="NCBIfam" id="TIGR00229">
    <property type="entry name" value="sensory_box"/>
    <property type="match status" value="1"/>
</dbReference>
<dbReference type="PROSITE" id="PS50113">
    <property type="entry name" value="PAC"/>
    <property type="match status" value="2"/>
</dbReference>
<dbReference type="PROSITE" id="PS50110">
    <property type="entry name" value="RESPONSE_REGULATORY"/>
    <property type="match status" value="1"/>
</dbReference>
<dbReference type="InterPro" id="IPR036097">
    <property type="entry name" value="HisK_dim/P_sf"/>
</dbReference>
<feature type="domain" description="Histidine kinase" evidence="6">
    <location>
        <begin position="651"/>
        <end position="874"/>
    </location>
</feature>
<evidence type="ECO:0000259" key="6">
    <source>
        <dbReference type="PROSITE" id="PS50109"/>
    </source>
</evidence>
<evidence type="ECO:0000256" key="4">
    <source>
        <dbReference type="PROSITE-ProRule" id="PRU00169"/>
    </source>
</evidence>
<dbReference type="PROSITE" id="PS50109">
    <property type="entry name" value="HIS_KIN"/>
    <property type="match status" value="1"/>
</dbReference>
<dbReference type="PANTHER" id="PTHR43065:SF42">
    <property type="entry name" value="TWO-COMPONENT SENSOR PPRA"/>
    <property type="match status" value="1"/>
</dbReference>